<dbReference type="InterPro" id="IPR000551">
    <property type="entry name" value="MerR-type_HTH_dom"/>
</dbReference>
<keyword evidence="3" id="KW-0010">Activator</keyword>
<dbReference type="PROSITE" id="PS50937">
    <property type="entry name" value="HTH_MERR_2"/>
    <property type="match status" value="1"/>
</dbReference>
<dbReference type="InterPro" id="IPR012925">
    <property type="entry name" value="TipAS_dom"/>
</dbReference>
<dbReference type="Gene3D" id="1.10.1660.10">
    <property type="match status" value="1"/>
</dbReference>
<dbReference type="PANTHER" id="PTHR30204">
    <property type="entry name" value="REDOX-CYCLING DRUG-SENSING TRANSCRIPTIONAL ACTIVATOR SOXR"/>
    <property type="match status" value="1"/>
</dbReference>
<evidence type="ECO:0000256" key="3">
    <source>
        <dbReference type="ARBA" id="ARBA00023159"/>
    </source>
</evidence>
<sequence>MDNYSVKKLSALAGVSVRTLHLYDKMGLLKPSVRTEAGYRLYGEKELLRLQQVLFYRELDFPLKEIQIILDDPAFDLVLALEEHKKALLARKERINTLVGTIEKTLVTLKNKTMLRVEDLYDGIPREKIEAYRTEAMTKWGKQTVMEVEDTLRSFSKEEMELMKKELNELTERLSTLMTGDPASTEVQACIARRYQIILRLTGGKIEMGKLEYFRKLGELYVADNRYTPVNGLPSMELALFIKEATDHYVKMQSQ</sequence>
<evidence type="ECO:0000256" key="5">
    <source>
        <dbReference type="SAM" id="Coils"/>
    </source>
</evidence>
<dbReference type="InterPro" id="IPR009061">
    <property type="entry name" value="DNA-bd_dom_put_sf"/>
</dbReference>
<reference evidence="7 8" key="1">
    <citation type="submission" date="2021-03" db="EMBL/GenBank/DDBJ databases">
        <title>Assistant Professor.</title>
        <authorList>
            <person name="Huq M.A."/>
        </authorList>
    </citation>
    <scope>NUCLEOTIDE SEQUENCE [LARGE SCALE GENOMIC DNA]</scope>
    <source>
        <strain evidence="7 8">MAH-29</strain>
    </source>
</reference>
<protein>
    <submittedName>
        <fullName evidence="7">MerR family transcriptional regulator</fullName>
    </submittedName>
</protein>
<dbReference type="InterPro" id="IPR047057">
    <property type="entry name" value="MerR_fam"/>
</dbReference>
<dbReference type="Pfam" id="PF07739">
    <property type="entry name" value="TipAS"/>
    <property type="match status" value="1"/>
</dbReference>
<accession>A0ABS3YXC9</accession>
<evidence type="ECO:0000256" key="4">
    <source>
        <dbReference type="ARBA" id="ARBA00023163"/>
    </source>
</evidence>
<organism evidence="7 8">
    <name type="scientific">Niastella soli</name>
    <dbReference type="NCBI Taxonomy" id="2821487"/>
    <lineage>
        <taxon>Bacteria</taxon>
        <taxon>Pseudomonadati</taxon>
        <taxon>Bacteroidota</taxon>
        <taxon>Chitinophagia</taxon>
        <taxon>Chitinophagales</taxon>
        <taxon>Chitinophagaceae</taxon>
        <taxon>Niastella</taxon>
    </lineage>
</organism>
<dbReference type="PANTHER" id="PTHR30204:SF90">
    <property type="entry name" value="HTH-TYPE TRANSCRIPTIONAL ACTIVATOR MTA"/>
    <property type="match status" value="1"/>
</dbReference>
<dbReference type="PRINTS" id="PR00040">
    <property type="entry name" value="HTHMERR"/>
</dbReference>
<dbReference type="SUPFAM" id="SSF89082">
    <property type="entry name" value="Antibiotic binding domain of TipA-like multidrug resistance regulators"/>
    <property type="match status" value="1"/>
</dbReference>
<feature type="domain" description="HTH merR-type" evidence="6">
    <location>
        <begin position="3"/>
        <end position="72"/>
    </location>
</feature>
<dbReference type="SMART" id="SM00422">
    <property type="entry name" value="HTH_MERR"/>
    <property type="match status" value="1"/>
</dbReference>
<dbReference type="EMBL" id="JAGHKO010000004">
    <property type="protein sequence ID" value="MBO9202393.1"/>
    <property type="molecule type" value="Genomic_DNA"/>
</dbReference>
<comment type="caution">
    <text evidence="7">The sequence shown here is derived from an EMBL/GenBank/DDBJ whole genome shotgun (WGS) entry which is preliminary data.</text>
</comment>
<evidence type="ECO:0000313" key="7">
    <source>
        <dbReference type="EMBL" id="MBO9202393.1"/>
    </source>
</evidence>
<dbReference type="SUPFAM" id="SSF46955">
    <property type="entry name" value="Putative DNA-binding domain"/>
    <property type="match status" value="1"/>
</dbReference>
<dbReference type="InterPro" id="IPR036244">
    <property type="entry name" value="TipA-like_antibiotic-bd"/>
</dbReference>
<evidence type="ECO:0000256" key="1">
    <source>
        <dbReference type="ARBA" id="ARBA00023015"/>
    </source>
</evidence>
<name>A0ABS3YXC9_9BACT</name>
<dbReference type="CDD" id="cd01106">
    <property type="entry name" value="HTH_TipAL-Mta"/>
    <property type="match status" value="1"/>
</dbReference>
<feature type="coiled-coil region" evidence="5">
    <location>
        <begin position="153"/>
        <end position="180"/>
    </location>
</feature>
<evidence type="ECO:0000259" key="6">
    <source>
        <dbReference type="PROSITE" id="PS50937"/>
    </source>
</evidence>
<evidence type="ECO:0000256" key="2">
    <source>
        <dbReference type="ARBA" id="ARBA00023125"/>
    </source>
</evidence>
<dbReference type="Proteomes" id="UP000677244">
    <property type="component" value="Unassembled WGS sequence"/>
</dbReference>
<dbReference type="Gene3D" id="1.10.490.50">
    <property type="entry name" value="Antibiotic binding domain of TipA-like multidrug resistance regulators"/>
    <property type="match status" value="1"/>
</dbReference>
<proteinExistence type="predicted"/>
<keyword evidence="1" id="KW-0805">Transcription regulation</keyword>
<gene>
    <name evidence="7" type="ORF">J7I42_19055</name>
</gene>
<keyword evidence="8" id="KW-1185">Reference proteome</keyword>
<dbReference type="RefSeq" id="WP_209140439.1">
    <property type="nucleotide sequence ID" value="NZ_JAGHKO010000004.1"/>
</dbReference>
<keyword evidence="2" id="KW-0238">DNA-binding</keyword>
<evidence type="ECO:0000313" key="8">
    <source>
        <dbReference type="Proteomes" id="UP000677244"/>
    </source>
</evidence>
<keyword evidence="4" id="KW-0804">Transcription</keyword>
<dbReference type="Pfam" id="PF13411">
    <property type="entry name" value="MerR_1"/>
    <property type="match status" value="1"/>
</dbReference>
<keyword evidence="5" id="KW-0175">Coiled coil</keyword>